<reference evidence="2" key="2">
    <citation type="submission" date="2020-05" db="EMBL/GenBank/DDBJ databases">
        <authorList>
            <person name="Kim H.-S."/>
            <person name="Proctor R.H."/>
            <person name="Brown D.W."/>
        </authorList>
    </citation>
    <scope>NUCLEOTIDE SEQUENCE</scope>
    <source>
        <strain evidence="2">NRRL 20472</strain>
    </source>
</reference>
<dbReference type="AlphaFoldDB" id="A0A8H4XA07"/>
<reference evidence="2" key="1">
    <citation type="journal article" date="2020" name="BMC Genomics">
        <title>Correction to: Identification and distribution of gene clusters required for synthesis of sphingolipid metabolism inhibitors in diverse species of the filamentous fungus Fusarium.</title>
        <authorList>
            <person name="Kim H.S."/>
            <person name="Lohmar J.M."/>
            <person name="Busman M."/>
            <person name="Brown D.W."/>
            <person name="Naumann T.A."/>
            <person name="Divon H.H."/>
            <person name="Lysoe E."/>
            <person name="Uhlig S."/>
            <person name="Proctor R.H."/>
        </authorList>
    </citation>
    <scope>NUCLEOTIDE SEQUENCE</scope>
    <source>
        <strain evidence="2">NRRL 20472</strain>
    </source>
</reference>
<name>A0A8H4XA07_9HYPO</name>
<dbReference type="EMBL" id="JABEXW010000287">
    <property type="protein sequence ID" value="KAF4966484.1"/>
    <property type="molecule type" value="Genomic_DNA"/>
</dbReference>
<comment type="caution">
    <text evidence="2">The sequence shown here is derived from an EMBL/GenBank/DDBJ whole genome shotgun (WGS) entry which is preliminary data.</text>
</comment>
<gene>
    <name evidence="2" type="ORF">FSARC_5825</name>
</gene>
<keyword evidence="3" id="KW-1185">Reference proteome</keyword>
<feature type="compositionally biased region" description="Polar residues" evidence="1">
    <location>
        <begin position="1"/>
        <end position="15"/>
    </location>
</feature>
<evidence type="ECO:0000313" key="3">
    <source>
        <dbReference type="Proteomes" id="UP000622797"/>
    </source>
</evidence>
<evidence type="ECO:0000256" key="1">
    <source>
        <dbReference type="SAM" id="MobiDB-lite"/>
    </source>
</evidence>
<dbReference type="Proteomes" id="UP000622797">
    <property type="component" value="Unassembled WGS sequence"/>
</dbReference>
<protein>
    <submittedName>
        <fullName evidence="2">Uncharacterized protein</fullName>
    </submittedName>
</protein>
<proteinExistence type="predicted"/>
<organism evidence="2 3">
    <name type="scientific">Fusarium sarcochroum</name>
    <dbReference type="NCBI Taxonomy" id="1208366"/>
    <lineage>
        <taxon>Eukaryota</taxon>
        <taxon>Fungi</taxon>
        <taxon>Dikarya</taxon>
        <taxon>Ascomycota</taxon>
        <taxon>Pezizomycotina</taxon>
        <taxon>Sordariomycetes</taxon>
        <taxon>Hypocreomycetidae</taxon>
        <taxon>Hypocreales</taxon>
        <taxon>Nectriaceae</taxon>
        <taxon>Fusarium</taxon>
        <taxon>Fusarium lateritium species complex</taxon>
    </lineage>
</organism>
<feature type="region of interest" description="Disordered" evidence="1">
    <location>
        <begin position="1"/>
        <end position="27"/>
    </location>
</feature>
<evidence type="ECO:0000313" key="2">
    <source>
        <dbReference type="EMBL" id="KAF4966484.1"/>
    </source>
</evidence>
<accession>A0A8H4XA07</accession>
<dbReference type="OrthoDB" id="5041082at2759"/>
<sequence length="120" mass="13487">MNTNNNSKSQGNSPQRPRRAHTLPQPISAGTGQILQQVEMLSIQLNYQHLSIMEMNRHLEALMYEVRVMRSEMTQVRVSIKPGLDRSAFANSEGRATGPATPDTISQHIDANYRLPENSE</sequence>